<dbReference type="AlphaFoldDB" id="A0A0E9TPB7"/>
<evidence type="ECO:0000256" key="1">
    <source>
        <dbReference type="SAM" id="MobiDB-lite"/>
    </source>
</evidence>
<feature type="region of interest" description="Disordered" evidence="1">
    <location>
        <begin position="1"/>
        <end position="20"/>
    </location>
</feature>
<organism evidence="2">
    <name type="scientific">Anguilla anguilla</name>
    <name type="common">European freshwater eel</name>
    <name type="synonym">Muraena anguilla</name>
    <dbReference type="NCBI Taxonomy" id="7936"/>
    <lineage>
        <taxon>Eukaryota</taxon>
        <taxon>Metazoa</taxon>
        <taxon>Chordata</taxon>
        <taxon>Craniata</taxon>
        <taxon>Vertebrata</taxon>
        <taxon>Euteleostomi</taxon>
        <taxon>Actinopterygii</taxon>
        <taxon>Neopterygii</taxon>
        <taxon>Teleostei</taxon>
        <taxon>Anguilliformes</taxon>
        <taxon>Anguillidae</taxon>
        <taxon>Anguilla</taxon>
    </lineage>
</organism>
<reference evidence="2" key="2">
    <citation type="journal article" date="2015" name="Fish Shellfish Immunol.">
        <title>Early steps in the European eel (Anguilla anguilla)-Vibrio vulnificus interaction in the gills: Role of the RtxA13 toxin.</title>
        <authorList>
            <person name="Callol A."/>
            <person name="Pajuelo D."/>
            <person name="Ebbesson L."/>
            <person name="Teles M."/>
            <person name="MacKenzie S."/>
            <person name="Amaro C."/>
        </authorList>
    </citation>
    <scope>NUCLEOTIDE SEQUENCE</scope>
</reference>
<dbReference type="EMBL" id="GBXM01053161">
    <property type="protein sequence ID" value="JAH55416.1"/>
    <property type="molecule type" value="Transcribed_RNA"/>
</dbReference>
<accession>A0A0E9TPB7</accession>
<proteinExistence type="predicted"/>
<reference evidence="2" key="1">
    <citation type="submission" date="2014-11" db="EMBL/GenBank/DDBJ databases">
        <authorList>
            <person name="Amaro Gonzalez C."/>
        </authorList>
    </citation>
    <scope>NUCLEOTIDE SEQUENCE</scope>
</reference>
<name>A0A0E9TPB7_ANGAN</name>
<sequence length="20" mass="2204">MVSRFAPNLKDRTSQATPPS</sequence>
<evidence type="ECO:0000313" key="2">
    <source>
        <dbReference type="EMBL" id="JAH55416.1"/>
    </source>
</evidence>
<protein>
    <submittedName>
        <fullName evidence="2">Uncharacterized protein</fullName>
    </submittedName>
</protein>